<reference evidence="3 4" key="1">
    <citation type="submission" date="2020-01" db="EMBL/GenBank/DDBJ databases">
        <title>Identification and distribution of gene clusters putatively required for synthesis of sphingolipid metabolism inhibitors in phylogenetically diverse species of the filamentous fungus Fusarium.</title>
        <authorList>
            <person name="Kim H.-S."/>
            <person name="Busman M."/>
            <person name="Brown D.W."/>
            <person name="Divon H."/>
            <person name="Uhlig S."/>
            <person name="Proctor R.H."/>
        </authorList>
    </citation>
    <scope>NUCLEOTIDE SEQUENCE [LARGE SCALE GENOMIC DNA]</scope>
    <source>
        <strain evidence="3 4">NRRL 20459</strain>
    </source>
</reference>
<feature type="region of interest" description="Disordered" evidence="1">
    <location>
        <begin position="556"/>
        <end position="615"/>
    </location>
</feature>
<evidence type="ECO:0000313" key="4">
    <source>
        <dbReference type="Proteomes" id="UP000554235"/>
    </source>
</evidence>
<feature type="compositionally biased region" description="Basic and acidic residues" evidence="1">
    <location>
        <begin position="134"/>
        <end position="145"/>
    </location>
</feature>
<dbReference type="EMBL" id="JAADYS010001330">
    <property type="protein sequence ID" value="KAF4463645.1"/>
    <property type="molecule type" value="Genomic_DNA"/>
</dbReference>
<feature type="compositionally biased region" description="Polar residues" evidence="1">
    <location>
        <begin position="194"/>
        <end position="205"/>
    </location>
</feature>
<dbReference type="Proteomes" id="UP000554235">
    <property type="component" value="Unassembled WGS sequence"/>
</dbReference>
<keyword evidence="2" id="KW-0732">Signal</keyword>
<accession>A0A8H4L5V8</accession>
<feature type="chain" id="PRO_5034323403" evidence="2">
    <location>
        <begin position="22"/>
        <end position="615"/>
    </location>
</feature>
<protein>
    <submittedName>
        <fullName evidence="3">Uncharacterized protein</fullName>
    </submittedName>
</protein>
<dbReference type="AlphaFoldDB" id="A0A8H4L5V8"/>
<proteinExistence type="predicted"/>
<sequence length="615" mass="70676">MKIASALFLALASASVGSVLPKDRHQRPNDEKADKTDIKALSPLLESLKDDPRFHLTNPKSKPTPEKETKPANCHLLTPSRFRNTKPKGVHSVPNEAEVQENEPAKSHVGTKSTARFTSRKNDVRVNPSTLQLKPKDDQPSRTETETSLAHRIGPIKIPEHAKYQPGAQKETETKSRHPTTRDPRIPISKSAESDTSAHSANTLPDSRAFGTNRDGFLRPLPRPFTPATICRTLEDFQRWVVWLTAYPHINEPTSSDKRHDSNRWTLDIWEDTLRQINEELGRWSVAKEGQYTNPMALERFCRADTFDTLHRELFDNAGHLKTQPNRRDWASCLMHRKLDIALRSYSRIEWFIKRNRHPVDAASKFLSQVCQEAEAKEKQPTQKHEPARTHGPAQKYGSPQRHGHHKKPLPSVHPAIDSIHEEFTKATDRLIDNLRPNDEKMQPEQGGSVHSHYYKHTTRDARPSKGENGGSVGNYDTETVKRLLVKNKNIRLSKQQIRRFERFDKRQRKAICKHLDFDKDDSKFLLDTKRFEGKDLEKLNRLYRLRYGNPKYKRFLRGLGTPDKTPEEPAPKDSNSKKSNSKTRRSTQDDETTLDERLNASEEEGSCRRPHSNI</sequence>
<feature type="compositionally biased region" description="Basic and acidic residues" evidence="1">
    <location>
        <begin position="565"/>
        <end position="577"/>
    </location>
</feature>
<feature type="compositionally biased region" description="Basic and acidic residues" evidence="1">
    <location>
        <begin position="21"/>
        <end position="38"/>
    </location>
</feature>
<evidence type="ECO:0000256" key="1">
    <source>
        <dbReference type="SAM" id="MobiDB-lite"/>
    </source>
</evidence>
<organism evidence="3 4">
    <name type="scientific">Fusarium albosuccineum</name>
    <dbReference type="NCBI Taxonomy" id="1237068"/>
    <lineage>
        <taxon>Eukaryota</taxon>
        <taxon>Fungi</taxon>
        <taxon>Dikarya</taxon>
        <taxon>Ascomycota</taxon>
        <taxon>Pezizomycotina</taxon>
        <taxon>Sordariomycetes</taxon>
        <taxon>Hypocreomycetidae</taxon>
        <taxon>Hypocreales</taxon>
        <taxon>Nectriaceae</taxon>
        <taxon>Fusarium</taxon>
        <taxon>Fusarium decemcellulare species complex</taxon>
    </lineage>
</organism>
<comment type="caution">
    <text evidence="3">The sequence shown here is derived from an EMBL/GenBank/DDBJ whole genome shotgun (WGS) entry which is preliminary data.</text>
</comment>
<evidence type="ECO:0000313" key="3">
    <source>
        <dbReference type="EMBL" id="KAF4463645.1"/>
    </source>
</evidence>
<feature type="signal peptide" evidence="2">
    <location>
        <begin position="1"/>
        <end position="21"/>
    </location>
</feature>
<feature type="compositionally biased region" description="Basic and acidic residues" evidence="1">
    <location>
        <begin position="170"/>
        <end position="185"/>
    </location>
</feature>
<evidence type="ECO:0000256" key="2">
    <source>
        <dbReference type="SAM" id="SignalP"/>
    </source>
</evidence>
<feature type="region of interest" description="Disordered" evidence="1">
    <location>
        <begin position="16"/>
        <end position="217"/>
    </location>
</feature>
<gene>
    <name evidence="3" type="ORF">FALBO_9539</name>
</gene>
<name>A0A8H4L5V8_9HYPO</name>
<keyword evidence="4" id="KW-1185">Reference proteome</keyword>
<feature type="region of interest" description="Disordered" evidence="1">
    <location>
        <begin position="373"/>
        <end position="413"/>
    </location>
</feature>
<feature type="compositionally biased region" description="Basic and acidic residues" evidence="1">
    <location>
        <begin position="374"/>
        <end position="389"/>
    </location>
</feature>